<feature type="transmembrane region" description="Helical" evidence="2">
    <location>
        <begin position="73"/>
        <end position="91"/>
    </location>
</feature>
<name>A0ABD2NNE3_9CUCU</name>
<evidence type="ECO:0000313" key="4">
    <source>
        <dbReference type="Proteomes" id="UP001516400"/>
    </source>
</evidence>
<dbReference type="Proteomes" id="UP001516400">
    <property type="component" value="Unassembled WGS sequence"/>
</dbReference>
<evidence type="ECO:0000256" key="2">
    <source>
        <dbReference type="SAM" id="Phobius"/>
    </source>
</evidence>
<accession>A0ABD2NNE3</accession>
<dbReference type="EMBL" id="JABFTP020000124">
    <property type="protein sequence ID" value="KAL3280109.1"/>
    <property type="molecule type" value="Genomic_DNA"/>
</dbReference>
<sequence length="731" mass="82101">MGSNRRKIRDVEKLHQTPPYFLSGQVHNSRNISINKAYNVSTTSTNVTNRPSHNSSGQNMITSKVLGGLHSNIKLGGPIVMILIAICLFIYKCVKCRRRRSVRYTETISMRRTTQNITHDAVDVFHAGSSMISHVKENDLETGANKVTDSKQQILNPQQLFTELLKTKMDQETPSVSNIRGSFSDKVKSVTYNVKKKFSNLGMVTKQEAGKEYSEQEFEENGFAFYVDDNIEVASSSQAKVHKNKPTAIIKKIMNFSKRKHVDNVECDLEGTEASNTSLNAKLHTGQLSGKPLYLLEIIDENRDFKKAPFEKPPRKFGSINIKSASFKDKKIEDGNEKEENSAIENLSLNDEETCVDIRRLRSSPIDIPSVSYHNLEKKEVHTSESSSKTSDEKSQESAVGESDEQNDLLIGDEDNDSLLVTSLPKNTDLPNKSKRLIHIENDVGDEGGNRLSGTEGEKSICGDFRKIQQEVEELCRNTKDTDEKNQHETTMNVETEAKNEGKLIEDVIEATFQQISENRNVIQVTPNVKSVTTNPPAAWDRKESTVSTMSEYSTTSTVPSTLSGSLAKTDDQDSLENSTSNMNCKHFDIQELPEECQATVEGFETRGVDNCSSGRLETQDDREESTVSTRSITSTSSGSGDSNNLRLPNMDEKLRKKHKRNRRLLKSLDSGLHHYYGEYIAIEFPQDIGKEREESGRDGNEQREIQQEQSQEENKLPSVQNSSTVQTEEK</sequence>
<feature type="compositionally biased region" description="Polar residues" evidence="1">
    <location>
        <begin position="718"/>
        <end position="731"/>
    </location>
</feature>
<feature type="compositionally biased region" description="Polar residues" evidence="1">
    <location>
        <begin position="546"/>
        <end position="567"/>
    </location>
</feature>
<keyword evidence="2" id="KW-1133">Transmembrane helix</keyword>
<keyword evidence="2" id="KW-0812">Transmembrane</keyword>
<feature type="compositionally biased region" description="Basic and acidic residues" evidence="1">
    <location>
        <begin position="689"/>
        <end position="707"/>
    </location>
</feature>
<gene>
    <name evidence="3" type="ORF">HHI36_017615</name>
</gene>
<evidence type="ECO:0000256" key="1">
    <source>
        <dbReference type="SAM" id="MobiDB-lite"/>
    </source>
</evidence>
<feature type="region of interest" description="Disordered" evidence="1">
    <location>
        <begin position="686"/>
        <end position="731"/>
    </location>
</feature>
<feature type="region of interest" description="Disordered" evidence="1">
    <location>
        <begin position="607"/>
        <end position="660"/>
    </location>
</feature>
<feature type="region of interest" description="Disordered" evidence="1">
    <location>
        <begin position="531"/>
        <end position="579"/>
    </location>
</feature>
<evidence type="ECO:0000313" key="3">
    <source>
        <dbReference type="EMBL" id="KAL3280109.1"/>
    </source>
</evidence>
<feature type="compositionally biased region" description="Low complexity" evidence="1">
    <location>
        <begin position="627"/>
        <end position="643"/>
    </location>
</feature>
<comment type="caution">
    <text evidence="3">The sequence shown here is derived from an EMBL/GenBank/DDBJ whole genome shotgun (WGS) entry which is preliminary data.</text>
</comment>
<reference evidence="3 4" key="1">
    <citation type="journal article" date="2021" name="BMC Biol.">
        <title>Horizontally acquired antibacterial genes associated with adaptive radiation of ladybird beetles.</title>
        <authorList>
            <person name="Li H.S."/>
            <person name="Tang X.F."/>
            <person name="Huang Y.H."/>
            <person name="Xu Z.Y."/>
            <person name="Chen M.L."/>
            <person name="Du X.Y."/>
            <person name="Qiu B.Y."/>
            <person name="Chen P.T."/>
            <person name="Zhang W."/>
            <person name="Slipinski A."/>
            <person name="Escalona H.E."/>
            <person name="Waterhouse R.M."/>
            <person name="Zwick A."/>
            <person name="Pang H."/>
        </authorList>
    </citation>
    <scope>NUCLEOTIDE SEQUENCE [LARGE SCALE GENOMIC DNA]</scope>
    <source>
        <strain evidence="3">SYSU2018</strain>
    </source>
</reference>
<keyword evidence="2" id="KW-0472">Membrane</keyword>
<feature type="compositionally biased region" description="Acidic residues" evidence="1">
    <location>
        <begin position="402"/>
        <end position="412"/>
    </location>
</feature>
<protein>
    <submittedName>
        <fullName evidence="3">Uncharacterized protein</fullName>
    </submittedName>
</protein>
<proteinExistence type="predicted"/>
<keyword evidence="4" id="KW-1185">Reference proteome</keyword>
<organism evidence="3 4">
    <name type="scientific">Cryptolaemus montrouzieri</name>
    <dbReference type="NCBI Taxonomy" id="559131"/>
    <lineage>
        <taxon>Eukaryota</taxon>
        <taxon>Metazoa</taxon>
        <taxon>Ecdysozoa</taxon>
        <taxon>Arthropoda</taxon>
        <taxon>Hexapoda</taxon>
        <taxon>Insecta</taxon>
        <taxon>Pterygota</taxon>
        <taxon>Neoptera</taxon>
        <taxon>Endopterygota</taxon>
        <taxon>Coleoptera</taxon>
        <taxon>Polyphaga</taxon>
        <taxon>Cucujiformia</taxon>
        <taxon>Coccinelloidea</taxon>
        <taxon>Coccinellidae</taxon>
        <taxon>Scymninae</taxon>
        <taxon>Scymnini</taxon>
        <taxon>Cryptolaemus</taxon>
    </lineage>
</organism>
<feature type="region of interest" description="Disordered" evidence="1">
    <location>
        <begin position="373"/>
        <end position="412"/>
    </location>
</feature>
<dbReference type="AlphaFoldDB" id="A0ABD2NNE3"/>